<dbReference type="Gene3D" id="3.90.1640.10">
    <property type="entry name" value="inorganic pyrophosphatase (n-terminal core)"/>
    <property type="match status" value="2"/>
</dbReference>
<feature type="compositionally biased region" description="Polar residues" evidence="1">
    <location>
        <begin position="531"/>
        <end position="543"/>
    </location>
</feature>
<feature type="compositionally biased region" description="Basic residues" evidence="1">
    <location>
        <begin position="1"/>
        <end position="15"/>
    </location>
</feature>
<dbReference type="PANTHER" id="PTHR12112">
    <property type="entry name" value="BNIP - RELATED"/>
    <property type="match status" value="1"/>
</dbReference>
<proteinExistence type="predicted"/>
<feature type="region of interest" description="Disordered" evidence="1">
    <location>
        <begin position="528"/>
        <end position="577"/>
    </location>
</feature>
<comment type="caution">
    <text evidence="2">The sequence shown here is derived from an EMBL/GenBank/DDBJ whole genome shotgun (WGS) entry which is preliminary data.</text>
</comment>
<dbReference type="PANTHER" id="PTHR12112:SF39">
    <property type="entry name" value="EG:152A3.5 PROTEIN (FBGN0003116_PN PROTEIN)"/>
    <property type="match status" value="1"/>
</dbReference>
<dbReference type="SUPFAM" id="SSF64182">
    <property type="entry name" value="DHH phosphoesterases"/>
    <property type="match status" value="1"/>
</dbReference>
<organism evidence="2 3">
    <name type="scientific">Dendrobium thyrsiflorum</name>
    <name type="common">Pinecone-like raceme dendrobium</name>
    <name type="synonym">Orchid</name>
    <dbReference type="NCBI Taxonomy" id="117978"/>
    <lineage>
        <taxon>Eukaryota</taxon>
        <taxon>Viridiplantae</taxon>
        <taxon>Streptophyta</taxon>
        <taxon>Embryophyta</taxon>
        <taxon>Tracheophyta</taxon>
        <taxon>Spermatophyta</taxon>
        <taxon>Magnoliopsida</taxon>
        <taxon>Liliopsida</taxon>
        <taxon>Asparagales</taxon>
        <taxon>Orchidaceae</taxon>
        <taxon>Epidendroideae</taxon>
        <taxon>Malaxideae</taxon>
        <taxon>Dendrobiinae</taxon>
        <taxon>Dendrobium</taxon>
    </lineage>
</organism>
<accession>A0ABD0UZY1</accession>
<evidence type="ECO:0008006" key="4">
    <source>
        <dbReference type="Google" id="ProtNLM"/>
    </source>
</evidence>
<feature type="compositionally biased region" description="Low complexity" evidence="1">
    <location>
        <begin position="224"/>
        <end position="243"/>
    </location>
</feature>
<name>A0ABD0UZY1_DENTH</name>
<dbReference type="AlphaFoldDB" id="A0ABD0UZY1"/>
<gene>
    <name evidence="2" type="ORF">M5K25_010541</name>
</gene>
<evidence type="ECO:0000313" key="3">
    <source>
        <dbReference type="Proteomes" id="UP001552299"/>
    </source>
</evidence>
<evidence type="ECO:0000313" key="2">
    <source>
        <dbReference type="EMBL" id="KAL0918529.1"/>
    </source>
</evidence>
<feature type="compositionally biased region" description="Basic and acidic residues" evidence="1">
    <location>
        <begin position="214"/>
        <end position="223"/>
    </location>
</feature>
<feature type="region of interest" description="Disordered" evidence="1">
    <location>
        <begin position="119"/>
        <end position="281"/>
    </location>
</feature>
<dbReference type="Proteomes" id="UP001552299">
    <property type="component" value="Unassembled WGS sequence"/>
</dbReference>
<dbReference type="EMBL" id="JANQDX010000009">
    <property type="protein sequence ID" value="KAL0918529.1"/>
    <property type="molecule type" value="Genomic_DNA"/>
</dbReference>
<sequence length="577" mass="64036">MVTSFHSHRHHHHMQPPKEMRAEAEEPLPDLSNFMNEWFFGATDRRQVCKLKGGGGDGNIKKRQGKETDRGERPPPQSTSRLTQDWLEEAKRMVAAGTQSRQASPGRSAGALRFVAAASPATEPGPSAPAPALDRRDALSRTARRNRSIERISDEILQRSSERHNRNRSDFHLAADSTYPAASQHASHPFGQPDADSYPIRRLPPKLPPHPRSRFLEKNHEVPSGRSFRSSSPSSRSPSSLSPENVLHQPPPLSPPRNLLKSTHRRTVSSSTCALDKDSTIRRSVSSSRKLAVEGQREEDVKMINAFLRRQRATIGMASDGEVSVKAKIVLSSYTPDTSSMVAAICYAWLLENARKREKSKIKDEVVVPVINMRRARMWEHKQAAWLFHHIGIDASALIFSDELDLEGLLMGKQLSLLIVGQDVLQTNGEVGSLCTILTDNYCEDAYDILQTSNLKRLLLAGILLDTQNLSNLAKSSTNKDAEAVQLLLVGSSPNYRDFFFNQVMKEHGEESFLESMRQQYGKLPVEVKQKPSTAPTSGSAAVQPTPALAPSPSKPTEKPSHTKNKFSVGRLFNFSS</sequence>
<protein>
    <recommendedName>
        <fullName evidence="4">Exopolyphosphatase</fullName>
    </recommendedName>
</protein>
<reference evidence="2 3" key="1">
    <citation type="journal article" date="2024" name="Plant Biotechnol. J.">
        <title>Dendrobium thyrsiflorum genome and its molecular insights into genes involved in important horticultural traits.</title>
        <authorList>
            <person name="Chen B."/>
            <person name="Wang J.Y."/>
            <person name="Zheng P.J."/>
            <person name="Li K.L."/>
            <person name="Liang Y.M."/>
            <person name="Chen X.F."/>
            <person name="Zhang C."/>
            <person name="Zhao X."/>
            <person name="He X."/>
            <person name="Zhang G.Q."/>
            <person name="Liu Z.J."/>
            <person name="Xu Q."/>
        </authorList>
    </citation>
    <scope>NUCLEOTIDE SEQUENCE [LARGE SCALE GENOMIC DNA]</scope>
    <source>
        <strain evidence="2">GZMU011</strain>
    </source>
</reference>
<feature type="region of interest" description="Disordered" evidence="1">
    <location>
        <begin position="1"/>
        <end position="23"/>
    </location>
</feature>
<evidence type="ECO:0000256" key="1">
    <source>
        <dbReference type="SAM" id="MobiDB-lite"/>
    </source>
</evidence>
<feature type="compositionally biased region" description="Basic and acidic residues" evidence="1">
    <location>
        <begin position="147"/>
        <end position="173"/>
    </location>
</feature>
<keyword evidence="3" id="KW-1185">Reference proteome</keyword>
<dbReference type="InterPro" id="IPR038763">
    <property type="entry name" value="DHH_sf"/>
</dbReference>
<feature type="region of interest" description="Disordered" evidence="1">
    <location>
        <begin position="50"/>
        <end position="83"/>
    </location>
</feature>